<dbReference type="Gene3D" id="3.30.1380.10">
    <property type="match status" value="1"/>
</dbReference>
<name>A0ABV6HBP0_9ACTN</name>
<keyword evidence="4" id="KW-1185">Reference proteome</keyword>
<dbReference type="InterPro" id="IPR006311">
    <property type="entry name" value="TAT_signal"/>
</dbReference>
<feature type="signal peptide" evidence="1">
    <location>
        <begin position="1"/>
        <end position="26"/>
    </location>
</feature>
<keyword evidence="1" id="KW-0732">Signal</keyword>
<dbReference type="PANTHER" id="PTHR34385">
    <property type="entry name" value="D-ALANYL-D-ALANINE CARBOXYPEPTIDASE"/>
    <property type="match status" value="1"/>
</dbReference>
<dbReference type="InterPro" id="IPR052179">
    <property type="entry name" value="DD-CPase-like"/>
</dbReference>
<evidence type="ECO:0000313" key="3">
    <source>
        <dbReference type="EMBL" id="MFC0315595.1"/>
    </source>
</evidence>
<comment type="caution">
    <text evidence="3">The sequence shown here is derived from an EMBL/GenBank/DDBJ whole genome shotgun (WGS) entry which is preliminary data.</text>
</comment>
<dbReference type="PROSITE" id="PS51318">
    <property type="entry name" value="TAT"/>
    <property type="match status" value="1"/>
</dbReference>
<feature type="chain" id="PRO_5047420040" evidence="1">
    <location>
        <begin position="27"/>
        <end position="178"/>
    </location>
</feature>
<protein>
    <submittedName>
        <fullName evidence="3">M15 family metallopeptidase</fullName>
    </submittedName>
</protein>
<feature type="domain" description="D-alanyl-D-alanine carboxypeptidase-like core" evidence="2">
    <location>
        <begin position="56"/>
        <end position="149"/>
    </location>
</feature>
<evidence type="ECO:0000259" key="2">
    <source>
        <dbReference type="Pfam" id="PF02557"/>
    </source>
</evidence>
<accession>A0ABV6HBP0</accession>
<dbReference type="RefSeq" id="WP_382364424.1">
    <property type="nucleotide sequence ID" value="NZ_JBHLWV010000020.1"/>
</dbReference>
<reference evidence="3 4" key="1">
    <citation type="submission" date="2024-09" db="EMBL/GenBank/DDBJ databases">
        <authorList>
            <person name="Sun Q."/>
            <person name="Mori K."/>
        </authorList>
    </citation>
    <scope>NUCLEOTIDE SEQUENCE [LARGE SCALE GENOMIC DNA]</scope>
    <source>
        <strain evidence="3 4">CCM 7957</strain>
    </source>
</reference>
<dbReference type="PANTHER" id="PTHR34385:SF1">
    <property type="entry name" value="PEPTIDOGLYCAN L-ALANYL-D-GLUTAMATE ENDOPEPTIDASE CWLK"/>
    <property type="match status" value="1"/>
</dbReference>
<gene>
    <name evidence="3" type="ORF">ACFFJD_12130</name>
</gene>
<proteinExistence type="predicted"/>
<dbReference type="InterPro" id="IPR009045">
    <property type="entry name" value="Zn_M74/Hedgehog-like"/>
</dbReference>
<dbReference type="SUPFAM" id="SSF55166">
    <property type="entry name" value="Hedgehog/DD-peptidase"/>
    <property type="match status" value="1"/>
</dbReference>
<dbReference type="EMBL" id="JBHLWV010000020">
    <property type="protein sequence ID" value="MFC0315595.1"/>
    <property type="molecule type" value="Genomic_DNA"/>
</dbReference>
<sequence>MSRRTVLGSCVAAFAATALLAPNATAAPSVVQANPVADGARAQLLGFPLARGTAGLTTELAVAYTLAERAAHGAGVPLSINSGKRSRAEQAALWREGIATYGSAAAARRWVLPPNESTHVTGRAIDVAPRAGAAWLQRNGSRYGLCRTFDNEWWHFELATVPGTPCPPRVPDASVRRR</sequence>
<organism evidence="3 4">
    <name type="scientific">Gordonia phosphorivorans</name>
    <dbReference type="NCBI Taxonomy" id="1056982"/>
    <lineage>
        <taxon>Bacteria</taxon>
        <taxon>Bacillati</taxon>
        <taxon>Actinomycetota</taxon>
        <taxon>Actinomycetes</taxon>
        <taxon>Mycobacteriales</taxon>
        <taxon>Gordoniaceae</taxon>
        <taxon>Gordonia</taxon>
    </lineage>
</organism>
<dbReference type="InterPro" id="IPR003709">
    <property type="entry name" value="VanY-like_core_dom"/>
</dbReference>
<dbReference type="CDD" id="cd14846">
    <property type="entry name" value="Peptidase_M15_like"/>
    <property type="match status" value="1"/>
</dbReference>
<evidence type="ECO:0000313" key="4">
    <source>
        <dbReference type="Proteomes" id="UP001589783"/>
    </source>
</evidence>
<evidence type="ECO:0000256" key="1">
    <source>
        <dbReference type="SAM" id="SignalP"/>
    </source>
</evidence>
<dbReference type="Pfam" id="PF02557">
    <property type="entry name" value="VanY"/>
    <property type="match status" value="1"/>
</dbReference>
<dbReference type="Proteomes" id="UP001589783">
    <property type="component" value="Unassembled WGS sequence"/>
</dbReference>